<comment type="caution">
    <text evidence="2">The sequence shown here is derived from an EMBL/GenBank/DDBJ whole genome shotgun (WGS) entry which is preliminary data.</text>
</comment>
<dbReference type="EMBL" id="LAZR01015015">
    <property type="protein sequence ID" value="KKM14990.1"/>
    <property type="molecule type" value="Genomic_DNA"/>
</dbReference>
<name>A0A0F9KI31_9ZZZZ</name>
<protein>
    <recommendedName>
        <fullName evidence="3">HNH nuclease domain-containing protein</fullName>
    </recommendedName>
</protein>
<feature type="region of interest" description="Disordered" evidence="1">
    <location>
        <begin position="104"/>
        <end position="137"/>
    </location>
</feature>
<organism evidence="2">
    <name type="scientific">marine sediment metagenome</name>
    <dbReference type="NCBI Taxonomy" id="412755"/>
    <lineage>
        <taxon>unclassified sequences</taxon>
        <taxon>metagenomes</taxon>
        <taxon>ecological metagenomes</taxon>
    </lineage>
</organism>
<dbReference type="AlphaFoldDB" id="A0A0F9KI31"/>
<sequence>MKKHKLSEIKQWSEMYIKTLTFISVAKHFGIHHTVVARNLRRYKKQLNVRFSNEIKQDLSSKNLKQCIGCNKTKSCNQFHKHSQSSDGLYPTCKICTNQRNRTWDKNNPDKKQLASKKWTKNNPSKVKENRRRWHSKNKIKENKRCKQWRKNNPEKFKQSRKMSKAKHPHTDRKYVAHRRATDIKYKIASNLRSRLSHAIKRNHKNGSAIKDLGCSMEQLKTYLEKQFYPHPQTGEIMSWKNYGHSGWHIDHIIPLASFDITQKKELKKACNYTNLQPLWAEDHFRKSSNERLK</sequence>
<gene>
    <name evidence="2" type="ORF">LCGC14_1700550</name>
</gene>
<accession>A0A0F9KI31</accession>
<feature type="region of interest" description="Disordered" evidence="1">
    <location>
        <begin position="149"/>
        <end position="175"/>
    </location>
</feature>
<feature type="compositionally biased region" description="Basic and acidic residues" evidence="1">
    <location>
        <begin position="104"/>
        <end position="113"/>
    </location>
</feature>
<feature type="compositionally biased region" description="Basic residues" evidence="1">
    <location>
        <begin position="159"/>
        <end position="171"/>
    </location>
</feature>
<reference evidence="2" key="1">
    <citation type="journal article" date="2015" name="Nature">
        <title>Complex archaea that bridge the gap between prokaryotes and eukaryotes.</title>
        <authorList>
            <person name="Spang A."/>
            <person name="Saw J.H."/>
            <person name="Jorgensen S.L."/>
            <person name="Zaremba-Niedzwiedzka K."/>
            <person name="Martijn J."/>
            <person name="Lind A.E."/>
            <person name="van Eijk R."/>
            <person name="Schleper C."/>
            <person name="Guy L."/>
            <person name="Ettema T.J."/>
        </authorList>
    </citation>
    <scope>NUCLEOTIDE SEQUENCE</scope>
</reference>
<evidence type="ECO:0000256" key="1">
    <source>
        <dbReference type="SAM" id="MobiDB-lite"/>
    </source>
</evidence>
<evidence type="ECO:0000313" key="2">
    <source>
        <dbReference type="EMBL" id="KKM14990.1"/>
    </source>
</evidence>
<proteinExistence type="predicted"/>
<evidence type="ECO:0008006" key="3">
    <source>
        <dbReference type="Google" id="ProtNLM"/>
    </source>
</evidence>